<reference evidence="3" key="1">
    <citation type="journal article" date="2015" name="Nat. Genet.">
        <title>The genome and transcriptome of the zoonotic hookworm Ancylostoma ceylanicum identify infection-specific gene families.</title>
        <authorList>
            <person name="Schwarz E.M."/>
            <person name="Hu Y."/>
            <person name="Antoshechkin I."/>
            <person name="Miller M.M."/>
            <person name="Sternberg P.W."/>
            <person name="Aroian R.V."/>
        </authorList>
    </citation>
    <scope>NUCLEOTIDE SEQUENCE</scope>
    <source>
        <strain evidence="3">HY135</strain>
    </source>
</reference>
<evidence type="ECO:0000256" key="1">
    <source>
        <dbReference type="SAM" id="Phobius"/>
    </source>
</evidence>
<dbReference type="AlphaFoldDB" id="A0A016S401"/>
<name>A0A016S401_9BILA</name>
<keyword evidence="1" id="KW-0812">Transmembrane</keyword>
<accession>A0A016S401</accession>
<comment type="caution">
    <text evidence="2">The sequence shown here is derived from an EMBL/GenBank/DDBJ whole genome shotgun (WGS) entry which is preliminary data.</text>
</comment>
<dbReference type="Proteomes" id="UP000024635">
    <property type="component" value="Unassembled WGS sequence"/>
</dbReference>
<organism evidence="2 3">
    <name type="scientific">Ancylostoma ceylanicum</name>
    <dbReference type="NCBI Taxonomy" id="53326"/>
    <lineage>
        <taxon>Eukaryota</taxon>
        <taxon>Metazoa</taxon>
        <taxon>Ecdysozoa</taxon>
        <taxon>Nematoda</taxon>
        <taxon>Chromadorea</taxon>
        <taxon>Rhabditida</taxon>
        <taxon>Rhabditina</taxon>
        <taxon>Rhabditomorpha</taxon>
        <taxon>Strongyloidea</taxon>
        <taxon>Ancylostomatidae</taxon>
        <taxon>Ancylostomatinae</taxon>
        <taxon>Ancylostoma</taxon>
    </lineage>
</organism>
<keyword evidence="1" id="KW-1133">Transmembrane helix</keyword>
<dbReference type="EMBL" id="JARK01001642">
    <property type="protein sequence ID" value="EYB84969.1"/>
    <property type="molecule type" value="Genomic_DNA"/>
</dbReference>
<gene>
    <name evidence="2" type="primary">Acey_s0306.g1981</name>
    <name evidence="2" type="ORF">Y032_0306g1981</name>
</gene>
<evidence type="ECO:0000313" key="3">
    <source>
        <dbReference type="Proteomes" id="UP000024635"/>
    </source>
</evidence>
<protein>
    <submittedName>
        <fullName evidence="2">Uncharacterized protein</fullName>
    </submittedName>
</protein>
<proteinExistence type="predicted"/>
<sequence>MYTAQGTLQRCFTFNSSLYLICPVLLFLVGVLKVCFVSGSRKPVSARIPRIAAAILLGKYSQCGRGSLRHWLGYLSIFCRLIWRQCQRRAAHNRYAPKPVSPRLRQSKL</sequence>
<keyword evidence="3" id="KW-1185">Reference proteome</keyword>
<feature type="transmembrane region" description="Helical" evidence="1">
    <location>
        <begin position="18"/>
        <end position="37"/>
    </location>
</feature>
<evidence type="ECO:0000313" key="2">
    <source>
        <dbReference type="EMBL" id="EYB84969.1"/>
    </source>
</evidence>
<keyword evidence="1" id="KW-0472">Membrane</keyword>